<name>A0A9X1B7T7_9GAMM</name>
<dbReference type="PANTHER" id="PTHR42905:SF2">
    <property type="entry name" value="PHOSPHOENOLPYRUVATE CARBOXYLASE FAMILY PROTEIN"/>
    <property type="match status" value="1"/>
</dbReference>
<dbReference type="AlphaFoldDB" id="A0A9X1B7T7"/>
<comment type="caution">
    <text evidence="2">The sequence shown here is derived from an EMBL/GenBank/DDBJ whole genome shotgun (WGS) entry which is preliminary data.</text>
</comment>
<keyword evidence="1" id="KW-0479">Metal-binding</keyword>
<dbReference type="RefSeq" id="WP_200386039.1">
    <property type="nucleotide sequence ID" value="NZ_NRSD01000001.1"/>
</dbReference>
<reference evidence="2 3" key="1">
    <citation type="journal article" date="2020" name="Microorganisms">
        <title>Osmotic Adaptation and Compatible Solute Biosynthesis of Phototrophic Bacteria as Revealed from Genome Analyses.</title>
        <authorList>
            <person name="Imhoff J.F."/>
            <person name="Rahn T."/>
            <person name="Kunzel S."/>
            <person name="Keller A."/>
            <person name="Neulinger S.C."/>
        </authorList>
    </citation>
    <scope>NUCLEOTIDE SEQUENCE [LARGE SCALE GENOMIC DNA]</scope>
    <source>
        <strain evidence="2 3">DSM 21303</strain>
    </source>
</reference>
<keyword evidence="3" id="KW-1185">Reference proteome</keyword>
<dbReference type="InterPro" id="IPR039556">
    <property type="entry name" value="ICL/PEPM"/>
</dbReference>
<accession>A0A9X1B7T7</accession>
<dbReference type="InterPro" id="IPR015813">
    <property type="entry name" value="Pyrv/PenolPyrv_kinase-like_dom"/>
</dbReference>
<dbReference type="EMBL" id="NRSD01000001">
    <property type="protein sequence ID" value="MBK1643251.1"/>
    <property type="molecule type" value="Genomic_DNA"/>
</dbReference>
<dbReference type="GO" id="GO:0003824">
    <property type="term" value="F:catalytic activity"/>
    <property type="evidence" value="ECO:0007669"/>
    <property type="project" value="InterPro"/>
</dbReference>
<dbReference type="PANTHER" id="PTHR42905">
    <property type="entry name" value="PHOSPHOENOLPYRUVATE CARBOXYLASE"/>
    <property type="match status" value="1"/>
</dbReference>
<dbReference type="SUPFAM" id="SSF51621">
    <property type="entry name" value="Phosphoenolpyruvate/pyruvate domain"/>
    <property type="match status" value="1"/>
</dbReference>
<dbReference type="GO" id="GO:0046872">
    <property type="term" value="F:metal ion binding"/>
    <property type="evidence" value="ECO:0007669"/>
    <property type="project" value="UniProtKB-KW"/>
</dbReference>
<evidence type="ECO:0000256" key="1">
    <source>
        <dbReference type="ARBA" id="ARBA00022723"/>
    </source>
</evidence>
<dbReference type="InterPro" id="IPR040442">
    <property type="entry name" value="Pyrv_kinase-like_dom_sf"/>
</dbReference>
<dbReference type="Proteomes" id="UP001138802">
    <property type="component" value="Unassembled WGS sequence"/>
</dbReference>
<organism evidence="2 3">
    <name type="scientific">Thiocapsa imhoffii</name>
    <dbReference type="NCBI Taxonomy" id="382777"/>
    <lineage>
        <taxon>Bacteria</taxon>
        <taxon>Pseudomonadati</taxon>
        <taxon>Pseudomonadota</taxon>
        <taxon>Gammaproteobacteria</taxon>
        <taxon>Chromatiales</taxon>
        <taxon>Chromatiaceae</taxon>
        <taxon>Thiocapsa</taxon>
    </lineage>
</organism>
<proteinExistence type="predicted"/>
<gene>
    <name evidence="2" type="ORF">CKO25_00995</name>
</gene>
<sequence length="298" mass="32067">MTVQAPPQATLGGSPAQTPAARLRACLAQGELILMPCCFDALSARLIEQAGFPVTFMSGFAVAASRLAVPDTGLITVTEMLEQGRHICEAVRIPVIGDGDTGHGNPANVQRTVHQFARAGFAGLMIEDQLAPKRCGHTGVREVVERAEALRRIRAAVDARDAGSDLLIVARTDARSALGLKEAIWRLQAFAELGADILFLEAPRDETEMRSFCDAVPGIKMANMLEEGITPILPPARLAELGYGLAAYPLTLLSTAVHAMHEALEALAAGRIPERRVDFATLRTLVGFDDYDQLLERY</sequence>
<evidence type="ECO:0000313" key="2">
    <source>
        <dbReference type="EMBL" id="MBK1643251.1"/>
    </source>
</evidence>
<dbReference type="Pfam" id="PF13714">
    <property type="entry name" value="PEP_mutase"/>
    <property type="match status" value="1"/>
</dbReference>
<dbReference type="Gene3D" id="3.20.20.60">
    <property type="entry name" value="Phosphoenolpyruvate-binding domains"/>
    <property type="match status" value="1"/>
</dbReference>
<dbReference type="CDD" id="cd00377">
    <property type="entry name" value="ICL_PEPM"/>
    <property type="match status" value="1"/>
</dbReference>
<protein>
    <submittedName>
        <fullName evidence="2">Carboxyvinyl-carboxyphosphonate phosphorylmutase</fullName>
    </submittedName>
</protein>
<evidence type="ECO:0000313" key="3">
    <source>
        <dbReference type="Proteomes" id="UP001138802"/>
    </source>
</evidence>